<dbReference type="EMBL" id="JAYJJU010000007">
    <property type="protein sequence ID" value="MEB3031747.1"/>
    <property type="molecule type" value="Genomic_DNA"/>
</dbReference>
<dbReference type="RefSeq" id="WP_329779905.1">
    <property type="nucleotide sequence ID" value="NZ_JAYJJU010000007.1"/>
</dbReference>
<gene>
    <name evidence="1" type="ORF">KV113_09275</name>
</gene>
<sequence>MSTEQLTLTAARGATIADMRDVEAHLNERLQSTYEYQGLPAPDPSLHFTLAGDSASGFTLEVTGSSEAIENAIGRWCTCCSVLEQTQQTEYLREDDHRALFADDGRTLTSTISWYEQVRGSANRHIRDQTPIKLGPREIRFSITDHRMV</sequence>
<organism evidence="1 2">
    <name type="scientific">[Mycobacterium] nativiensis</name>
    <dbReference type="NCBI Taxonomy" id="2855503"/>
    <lineage>
        <taxon>Bacteria</taxon>
        <taxon>Bacillati</taxon>
        <taxon>Actinomycetota</taxon>
        <taxon>Actinomycetes</taxon>
        <taxon>Mycobacteriales</taxon>
        <taxon>Mycobacteriaceae</taxon>
        <taxon>Mycolicibacter</taxon>
    </lineage>
</organism>
<proteinExistence type="predicted"/>
<evidence type="ECO:0000313" key="1">
    <source>
        <dbReference type="EMBL" id="MEB3031747.1"/>
    </source>
</evidence>
<dbReference type="Proteomes" id="UP001298593">
    <property type="component" value="Unassembled WGS sequence"/>
</dbReference>
<protein>
    <submittedName>
        <fullName evidence="1">Uncharacterized protein</fullName>
    </submittedName>
</protein>
<evidence type="ECO:0000313" key="2">
    <source>
        <dbReference type="Proteomes" id="UP001298593"/>
    </source>
</evidence>
<comment type="caution">
    <text evidence="1">The sequence shown here is derived from an EMBL/GenBank/DDBJ whole genome shotgun (WGS) entry which is preliminary data.</text>
</comment>
<accession>A0ABU5XVC0</accession>
<keyword evidence="2" id="KW-1185">Reference proteome</keyword>
<name>A0ABU5XVC0_9MYCO</name>
<reference evidence="1 2" key="1">
    <citation type="submission" date="2023-12" db="EMBL/GenBank/DDBJ databases">
        <title>Description of new species of Mycobacterium terrae complex isolated from sewage at the Sao Paulo Zoological Park Foundation in Brazil.</title>
        <authorList>
            <person name="Romagnoli C.L."/>
            <person name="Conceicao E.C."/>
            <person name="Machado E."/>
            <person name="Barreto L.B.P.F."/>
            <person name="Sharma A."/>
            <person name="Silva N.M."/>
            <person name="Marques L.E."/>
            <person name="Juliana M.A."/>
            <person name="Lourenco M.C.S."/>
            <person name="Digiampietri L.A."/>
            <person name="Suffys P.N."/>
            <person name="Viana-Niero C."/>
        </authorList>
    </citation>
    <scope>NUCLEOTIDE SEQUENCE [LARGE SCALE GENOMIC DNA]</scope>
    <source>
        <strain evidence="1 2">MYC340</strain>
    </source>
</reference>